<organism evidence="10 11">
    <name type="scientific">Myxococcus landrumensis</name>
    <dbReference type="NCBI Taxonomy" id="2813577"/>
    <lineage>
        <taxon>Bacteria</taxon>
        <taxon>Pseudomonadati</taxon>
        <taxon>Myxococcota</taxon>
        <taxon>Myxococcia</taxon>
        <taxon>Myxococcales</taxon>
        <taxon>Cystobacterineae</taxon>
        <taxon>Myxococcaceae</taxon>
        <taxon>Myxococcus</taxon>
    </lineage>
</organism>
<keyword evidence="11" id="KW-1185">Reference proteome</keyword>
<evidence type="ECO:0000256" key="5">
    <source>
        <dbReference type="ARBA" id="ARBA00022759"/>
    </source>
</evidence>
<proteinExistence type="inferred from homology"/>
<dbReference type="NCBIfam" id="TIGR01573">
    <property type="entry name" value="cas2"/>
    <property type="match status" value="1"/>
</dbReference>
<evidence type="ECO:0000256" key="1">
    <source>
        <dbReference type="ARBA" id="ARBA00001946"/>
    </source>
</evidence>
<dbReference type="PANTHER" id="PTHR34405:SF3">
    <property type="entry name" value="CRISPR-ASSOCIATED ENDORIBONUCLEASE CAS2 3"/>
    <property type="match status" value="1"/>
</dbReference>
<name>A0ABX7N0N8_9BACT</name>
<dbReference type="InterPro" id="IPR021127">
    <property type="entry name" value="CRISPR_associated_Cas2"/>
</dbReference>
<keyword evidence="7 9" id="KW-0460">Magnesium</keyword>
<reference evidence="10 11" key="1">
    <citation type="submission" date="2021-02" db="EMBL/GenBank/DDBJ databases">
        <title>De Novo genome assembly of isolated myxobacteria.</title>
        <authorList>
            <person name="Stevens D.C."/>
        </authorList>
    </citation>
    <scope>NUCLEOTIDE SEQUENCE [LARGE SCALE GENOMIC DNA]</scope>
    <source>
        <strain evidence="10 11">SCHIC003</strain>
    </source>
</reference>
<gene>
    <name evidence="9 10" type="primary">cas2</name>
    <name evidence="10" type="ORF">JY572_27785</name>
</gene>
<evidence type="ECO:0000256" key="9">
    <source>
        <dbReference type="HAMAP-Rule" id="MF_01471"/>
    </source>
</evidence>
<protein>
    <recommendedName>
        <fullName evidence="9">CRISPR-associated endoribonuclease Cas2</fullName>
        <ecNumber evidence="9">3.1.-.-</ecNumber>
    </recommendedName>
</protein>
<keyword evidence="8 9" id="KW-0051">Antiviral defense</keyword>
<dbReference type="PANTHER" id="PTHR34405">
    <property type="entry name" value="CRISPR-ASSOCIATED ENDORIBONUCLEASE CAS2"/>
    <property type="match status" value="1"/>
</dbReference>
<evidence type="ECO:0000313" key="10">
    <source>
        <dbReference type="EMBL" id="QSQ12153.1"/>
    </source>
</evidence>
<evidence type="ECO:0000256" key="4">
    <source>
        <dbReference type="ARBA" id="ARBA00022723"/>
    </source>
</evidence>
<dbReference type="SUPFAM" id="SSF143430">
    <property type="entry name" value="TTP0101/SSO1404-like"/>
    <property type="match status" value="1"/>
</dbReference>
<sequence length="97" mass="11660">MAEPRRWYLITYDIRDPKRWRKVYALLKGYGEWLQLSVFRCLLTDRDREQLRWELARRMDPVDTLLVIGLCGGCVERVRAINPGEDWPEEPPPFRVL</sequence>
<dbReference type="CDD" id="cd09725">
    <property type="entry name" value="Cas2_I_II_III"/>
    <property type="match status" value="1"/>
</dbReference>
<dbReference type="GO" id="GO:0004519">
    <property type="term" value="F:endonuclease activity"/>
    <property type="evidence" value="ECO:0007669"/>
    <property type="project" value="UniProtKB-KW"/>
</dbReference>
<dbReference type="RefSeq" id="WP_015353449.1">
    <property type="nucleotide sequence ID" value="NZ_CP071091.1"/>
</dbReference>
<keyword evidence="3 9" id="KW-0540">Nuclease</keyword>
<feature type="binding site" evidence="9">
    <location>
        <position position="13"/>
    </location>
    <ligand>
        <name>Mg(2+)</name>
        <dbReference type="ChEBI" id="CHEBI:18420"/>
        <note>catalytic</note>
    </ligand>
</feature>
<evidence type="ECO:0000256" key="3">
    <source>
        <dbReference type="ARBA" id="ARBA00022722"/>
    </source>
</evidence>
<accession>A0ABX7N0N8</accession>
<dbReference type="Proteomes" id="UP000663090">
    <property type="component" value="Chromosome"/>
</dbReference>
<comment type="cofactor">
    <cofactor evidence="1 9">
        <name>Mg(2+)</name>
        <dbReference type="ChEBI" id="CHEBI:18420"/>
    </cofactor>
</comment>
<dbReference type="Gene3D" id="3.30.70.240">
    <property type="match status" value="1"/>
</dbReference>
<comment type="subunit">
    <text evidence="9">Homodimer, forms a heterotetramer with a Cas1 homodimer.</text>
</comment>
<evidence type="ECO:0000256" key="6">
    <source>
        <dbReference type="ARBA" id="ARBA00022801"/>
    </source>
</evidence>
<keyword evidence="6 9" id="KW-0378">Hydrolase</keyword>
<dbReference type="Pfam" id="PF09827">
    <property type="entry name" value="CRISPR_Cas2"/>
    <property type="match status" value="1"/>
</dbReference>
<dbReference type="HAMAP" id="MF_01471">
    <property type="entry name" value="Cas2"/>
    <property type="match status" value="1"/>
</dbReference>
<keyword evidence="5 9" id="KW-0255">Endonuclease</keyword>
<dbReference type="EC" id="3.1.-.-" evidence="9"/>
<keyword evidence="4 9" id="KW-0479">Metal-binding</keyword>
<evidence type="ECO:0000256" key="8">
    <source>
        <dbReference type="ARBA" id="ARBA00023118"/>
    </source>
</evidence>
<evidence type="ECO:0000256" key="2">
    <source>
        <dbReference type="ARBA" id="ARBA00009959"/>
    </source>
</evidence>
<evidence type="ECO:0000256" key="7">
    <source>
        <dbReference type="ARBA" id="ARBA00022842"/>
    </source>
</evidence>
<evidence type="ECO:0000313" key="11">
    <source>
        <dbReference type="Proteomes" id="UP000663090"/>
    </source>
</evidence>
<dbReference type="InterPro" id="IPR019199">
    <property type="entry name" value="Virulence_VapD/CRISPR_Cas2"/>
</dbReference>
<comment type="function">
    <text evidence="9">CRISPR (clustered regularly interspaced short palindromic repeat), is an adaptive immune system that provides protection against mobile genetic elements (viruses, transposable elements and conjugative plasmids). CRISPR clusters contain sequences complementary to antecedent mobile elements and target invading nucleic acids. CRISPR clusters are transcribed and processed into CRISPR RNA (crRNA). Functions as a ssRNA-specific endoribonuclease. Involved in the integration of spacer DNA into the CRISPR cassette.</text>
</comment>
<dbReference type="EMBL" id="CP071091">
    <property type="protein sequence ID" value="QSQ12153.1"/>
    <property type="molecule type" value="Genomic_DNA"/>
</dbReference>
<comment type="similarity">
    <text evidence="2 9">Belongs to the CRISPR-associated endoribonuclease Cas2 protein family.</text>
</comment>